<evidence type="ECO:0000313" key="9">
    <source>
        <dbReference type="EMBL" id="GAX13768.1"/>
    </source>
</evidence>
<dbReference type="SUPFAM" id="SSF56204">
    <property type="entry name" value="Hect, E3 ligase catalytic domain"/>
    <property type="match status" value="1"/>
</dbReference>
<evidence type="ECO:0000256" key="5">
    <source>
        <dbReference type="ARBA" id="ARBA00022786"/>
    </source>
</evidence>
<dbReference type="CDD" id="cd00078">
    <property type="entry name" value="HECTc"/>
    <property type="match status" value="1"/>
</dbReference>
<dbReference type="InterPro" id="IPR050409">
    <property type="entry name" value="E3_ubiq-protein_ligase"/>
</dbReference>
<dbReference type="FunFam" id="3.90.1750.10:FF:000079">
    <property type="entry name" value="E3 ubiquitin-protein ligase"/>
    <property type="match status" value="1"/>
</dbReference>
<feature type="domain" description="HECT" evidence="8">
    <location>
        <begin position="525"/>
        <end position="868"/>
    </location>
</feature>
<feature type="compositionally biased region" description="Low complexity" evidence="7">
    <location>
        <begin position="1"/>
        <end position="19"/>
    </location>
</feature>
<dbReference type="GO" id="GO:0061630">
    <property type="term" value="F:ubiquitin protein ligase activity"/>
    <property type="evidence" value="ECO:0007669"/>
    <property type="project" value="UniProtKB-EC"/>
</dbReference>
<dbReference type="PANTHER" id="PTHR11254:SF440">
    <property type="entry name" value="E3 UBIQUITIN-PROTEIN LIGASE NEDD-4"/>
    <property type="match status" value="1"/>
</dbReference>
<dbReference type="Gene3D" id="3.90.1750.10">
    <property type="entry name" value="Hect, E3 ligase catalytic domains"/>
    <property type="match status" value="1"/>
</dbReference>
<feature type="region of interest" description="Disordered" evidence="7">
    <location>
        <begin position="373"/>
        <end position="408"/>
    </location>
</feature>
<evidence type="ECO:0000256" key="1">
    <source>
        <dbReference type="ARBA" id="ARBA00000885"/>
    </source>
</evidence>
<comment type="pathway">
    <text evidence="2">Protein modification; protein ubiquitination.</text>
</comment>
<gene>
    <name evidence="9" type="ORF">FisN_30Lh056</name>
</gene>
<feature type="region of interest" description="Disordered" evidence="7">
    <location>
        <begin position="1"/>
        <end position="128"/>
    </location>
</feature>
<accession>A0A1Z5JJ09</accession>
<dbReference type="InterPro" id="IPR000569">
    <property type="entry name" value="HECT_dom"/>
</dbReference>
<dbReference type="FunFam" id="3.30.2410.10:FF:000009">
    <property type="entry name" value="Probable E3 ubiquitin-protein ligase HECTD2"/>
    <property type="match status" value="1"/>
</dbReference>
<dbReference type="GO" id="GO:0006511">
    <property type="term" value="P:ubiquitin-dependent protein catabolic process"/>
    <property type="evidence" value="ECO:0007669"/>
    <property type="project" value="TreeGrafter"/>
</dbReference>
<dbReference type="OrthoDB" id="36608at2759"/>
<dbReference type="Gene3D" id="3.30.2410.10">
    <property type="entry name" value="Hect, E3 ligase catalytic domain"/>
    <property type="match status" value="1"/>
</dbReference>
<dbReference type="Pfam" id="PF00632">
    <property type="entry name" value="HECT"/>
    <property type="match status" value="1"/>
</dbReference>
<keyword evidence="9" id="KW-0012">Acyltransferase</keyword>
<dbReference type="Gene3D" id="3.30.2160.10">
    <property type="entry name" value="Hect, E3 ligase catalytic domain"/>
    <property type="match status" value="1"/>
</dbReference>
<comment type="catalytic activity">
    <reaction evidence="1">
        <text>S-ubiquitinyl-[E2 ubiquitin-conjugating enzyme]-L-cysteine + [acceptor protein]-L-lysine = [E2 ubiquitin-conjugating enzyme]-L-cysteine + N(6)-ubiquitinyl-[acceptor protein]-L-lysine.</text>
        <dbReference type="EC" id="2.3.2.26"/>
    </reaction>
</comment>
<keyword evidence="4 9" id="KW-0808">Transferase</keyword>
<dbReference type="SMART" id="SM00119">
    <property type="entry name" value="HECTc"/>
    <property type="match status" value="1"/>
</dbReference>
<dbReference type="InterPro" id="IPR035983">
    <property type="entry name" value="Hect_E3_ubiquitin_ligase"/>
</dbReference>
<evidence type="ECO:0000259" key="8">
    <source>
        <dbReference type="PROSITE" id="PS50237"/>
    </source>
</evidence>
<sequence>MGGGNSSSNSNNNNNNNNNTNRQLPPAQPPLRSSASRLTYPGNRATLAATTTTTTTTTSSSDVAPTMMPTTFPRTGGVSDTTSATSSAVTIQGSAVDPATTARVPPPPPPPPSSSSSSASNEGGATRPGAYQVTRTAVGPAQVYRVTVPVGVRPGAEFTVHAGLRRVRVRCPPTSSPGQSLQITLPPEPVTHHLLLKMAPLTAAEGTPEGGGAVTMTPDVQAVNRQAKLSGGTAQTFLVTIPPNVHPGQQFTVNVGGQRFAVTCPPTAGPNQKVRIVPPVVREEPEAAPTTQVFEVAVPDGVQPGQPFALMANDQRVLVTCPPNVVPGQKIRFQLPVSHLVGKIELAYESETSGWRRTVRVNDLKFQWVRLEKKKEEEEEEEDEDGNKGNSNKTTHEDPLAGTTERTVQSKVDVEGMKQFDFRRSAYVRKVCYLEGNDARMRTGTIELIPAHEAVVDSRLVYHNRTLLSYSDIASVQGKSLQEKTEWFHNICGQLTAAWEDGHIKIAVRRSMLLQDSVDAVMSLGRDDLRKRWRIEFLGEPGIDAGGVAREWFELVTEQIFDPAFGLWIPSANNQACVNINPSSGLSCPEDHLIYFRFLGRVIGRALFDRQLIKGHMVQSIYKHILGWPITFEDIKAQDEEYYHSLQKLTKMEDVSIMYLDFTVTEESMGARREIELTEGGALTEVTNANLELYLESNLRYRMLERTRPQLQELLLGFFDVIPEPPLTIFDANELELTLCGLPTIDMEDWQANTKYSGLYEMAGRSHETVQWFWEVVVEEFDQEQRARLLQFVTGTSGVPSRGFSVLQGIDGNIKKFTIHGVDRKAYFYPRAHTCFNRIDLPNYSSKEELLEKLKAAISLSGIGFDIE</sequence>
<feature type="compositionally biased region" description="Pro residues" evidence="7">
    <location>
        <begin position="104"/>
        <end position="113"/>
    </location>
</feature>
<feature type="compositionally biased region" description="Low complexity" evidence="7">
    <location>
        <begin position="75"/>
        <end position="90"/>
    </location>
</feature>
<evidence type="ECO:0000313" key="10">
    <source>
        <dbReference type="Proteomes" id="UP000198406"/>
    </source>
</evidence>
<feature type="compositionally biased region" description="Low complexity" evidence="7">
    <location>
        <begin position="45"/>
        <end position="61"/>
    </location>
</feature>
<dbReference type="AlphaFoldDB" id="A0A1Z5JJ09"/>
<dbReference type="EC" id="2.3.2.26" evidence="3"/>
<keyword evidence="10" id="KW-1185">Reference proteome</keyword>
<dbReference type="GO" id="GO:0005737">
    <property type="term" value="C:cytoplasm"/>
    <property type="evidence" value="ECO:0007669"/>
    <property type="project" value="TreeGrafter"/>
</dbReference>
<dbReference type="GO" id="GO:0016567">
    <property type="term" value="P:protein ubiquitination"/>
    <property type="evidence" value="ECO:0007669"/>
    <property type="project" value="TreeGrafter"/>
</dbReference>
<dbReference type="PROSITE" id="PS50237">
    <property type="entry name" value="HECT"/>
    <property type="match status" value="1"/>
</dbReference>
<evidence type="ECO:0000256" key="7">
    <source>
        <dbReference type="SAM" id="MobiDB-lite"/>
    </source>
</evidence>
<protein>
    <recommendedName>
        <fullName evidence="3">HECT-type E3 ubiquitin transferase</fullName>
        <ecNumber evidence="3">2.3.2.26</ecNumber>
    </recommendedName>
</protein>
<dbReference type="EMBL" id="BDSP01000073">
    <property type="protein sequence ID" value="GAX13768.1"/>
    <property type="molecule type" value="Genomic_DNA"/>
</dbReference>
<dbReference type="Proteomes" id="UP000198406">
    <property type="component" value="Unassembled WGS sequence"/>
</dbReference>
<comment type="caution">
    <text evidence="9">The sequence shown here is derived from an EMBL/GenBank/DDBJ whole genome shotgun (WGS) entry which is preliminary data.</text>
</comment>
<dbReference type="PANTHER" id="PTHR11254">
    <property type="entry name" value="HECT DOMAIN UBIQUITIN-PROTEIN LIGASE"/>
    <property type="match status" value="1"/>
</dbReference>
<reference evidence="9 10" key="1">
    <citation type="journal article" date="2015" name="Plant Cell">
        <title>Oil accumulation by the oleaginous diatom Fistulifera solaris as revealed by the genome and transcriptome.</title>
        <authorList>
            <person name="Tanaka T."/>
            <person name="Maeda Y."/>
            <person name="Veluchamy A."/>
            <person name="Tanaka M."/>
            <person name="Abida H."/>
            <person name="Marechal E."/>
            <person name="Bowler C."/>
            <person name="Muto M."/>
            <person name="Sunaga Y."/>
            <person name="Tanaka M."/>
            <person name="Yoshino T."/>
            <person name="Taniguchi T."/>
            <person name="Fukuda Y."/>
            <person name="Nemoto M."/>
            <person name="Matsumoto M."/>
            <person name="Wong P.S."/>
            <person name="Aburatani S."/>
            <person name="Fujibuchi W."/>
        </authorList>
    </citation>
    <scope>NUCLEOTIDE SEQUENCE [LARGE SCALE GENOMIC DNA]</scope>
    <source>
        <strain evidence="9 10">JPCC DA0580</strain>
    </source>
</reference>
<evidence type="ECO:0000256" key="3">
    <source>
        <dbReference type="ARBA" id="ARBA00012485"/>
    </source>
</evidence>
<proteinExistence type="predicted"/>
<evidence type="ECO:0000256" key="6">
    <source>
        <dbReference type="PROSITE-ProRule" id="PRU00104"/>
    </source>
</evidence>
<evidence type="ECO:0000256" key="2">
    <source>
        <dbReference type="ARBA" id="ARBA00004906"/>
    </source>
</evidence>
<name>A0A1Z5JJ09_FISSO</name>
<keyword evidence="5 6" id="KW-0833">Ubl conjugation pathway</keyword>
<evidence type="ECO:0000256" key="4">
    <source>
        <dbReference type="ARBA" id="ARBA00022679"/>
    </source>
</evidence>
<organism evidence="9 10">
    <name type="scientific">Fistulifera solaris</name>
    <name type="common">Oleaginous diatom</name>
    <dbReference type="NCBI Taxonomy" id="1519565"/>
    <lineage>
        <taxon>Eukaryota</taxon>
        <taxon>Sar</taxon>
        <taxon>Stramenopiles</taxon>
        <taxon>Ochrophyta</taxon>
        <taxon>Bacillariophyta</taxon>
        <taxon>Bacillariophyceae</taxon>
        <taxon>Bacillariophycidae</taxon>
        <taxon>Naviculales</taxon>
        <taxon>Naviculaceae</taxon>
        <taxon>Fistulifera</taxon>
    </lineage>
</organism>
<dbReference type="InParanoid" id="A0A1Z5JJ09"/>
<feature type="active site" description="Glycyl thioester intermediate" evidence="6">
    <location>
        <position position="835"/>
    </location>
</feature>